<reference evidence="2 3" key="1">
    <citation type="submission" date="2012-06" db="EMBL/GenBank/DDBJ databases">
        <title>Finished chromosome of genome of Chroococcidiopsis thermalis PCC 7203.</title>
        <authorList>
            <consortium name="US DOE Joint Genome Institute"/>
            <person name="Gugger M."/>
            <person name="Coursin T."/>
            <person name="Rippka R."/>
            <person name="Tandeau De Marsac N."/>
            <person name="Huntemann M."/>
            <person name="Wei C.-L."/>
            <person name="Han J."/>
            <person name="Detter J.C."/>
            <person name="Han C."/>
            <person name="Tapia R."/>
            <person name="Davenport K."/>
            <person name="Daligault H."/>
            <person name="Erkkila T."/>
            <person name="Gu W."/>
            <person name="Munk A.C.C."/>
            <person name="Teshima H."/>
            <person name="Xu Y."/>
            <person name="Chain P."/>
            <person name="Chen A."/>
            <person name="Krypides N."/>
            <person name="Mavromatis K."/>
            <person name="Markowitz V."/>
            <person name="Szeto E."/>
            <person name="Ivanova N."/>
            <person name="Mikhailova N."/>
            <person name="Ovchinnikova G."/>
            <person name="Pagani I."/>
            <person name="Pati A."/>
            <person name="Goodwin L."/>
            <person name="Peters L."/>
            <person name="Pitluck S."/>
            <person name="Woyke T."/>
            <person name="Kerfeld C."/>
        </authorList>
    </citation>
    <scope>NUCLEOTIDE SEQUENCE [LARGE SCALE GENOMIC DNA]</scope>
    <source>
        <strain evidence="2 3">PCC 7203</strain>
    </source>
</reference>
<dbReference type="CDD" id="cd06257">
    <property type="entry name" value="DnaJ"/>
    <property type="match status" value="1"/>
</dbReference>
<dbReference type="AlphaFoldDB" id="K9TVA1"/>
<feature type="region of interest" description="Disordered" evidence="1">
    <location>
        <begin position="59"/>
        <end position="90"/>
    </location>
</feature>
<feature type="compositionally biased region" description="Low complexity" evidence="1">
    <location>
        <begin position="59"/>
        <end position="74"/>
    </location>
</feature>
<evidence type="ECO:0000256" key="1">
    <source>
        <dbReference type="SAM" id="MobiDB-lite"/>
    </source>
</evidence>
<dbReference type="STRING" id="251229.Chro_0377"/>
<gene>
    <name evidence="2" type="ORF">Chro_0377</name>
</gene>
<evidence type="ECO:0000313" key="3">
    <source>
        <dbReference type="Proteomes" id="UP000010384"/>
    </source>
</evidence>
<dbReference type="Gene3D" id="1.10.287.110">
    <property type="entry name" value="DnaJ domain"/>
    <property type="match status" value="1"/>
</dbReference>
<evidence type="ECO:0000313" key="2">
    <source>
        <dbReference type="EMBL" id="AFY85929.1"/>
    </source>
</evidence>
<proteinExistence type="predicted"/>
<dbReference type="InParanoid" id="K9TVA1"/>
<dbReference type="RefSeq" id="WP_015152480.1">
    <property type="nucleotide sequence ID" value="NC_019695.1"/>
</dbReference>
<dbReference type="Proteomes" id="UP000010384">
    <property type="component" value="Chromosome"/>
</dbReference>
<dbReference type="HOGENOM" id="CLU_2435520_0_0_3"/>
<dbReference type="KEGG" id="cthe:Chro_0377"/>
<dbReference type="InterPro" id="IPR036869">
    <property type="entry name" value="J_dom_sf"/>
</dbReference>
<accession>K9TVA1</accession>
<name>K9TVA1_CHRTP</name>
<dbReference type="InterPro" id="IPR001623">
    <property type="entry name" value="DnaJ_domain"/>
</dbReference>
<dbReference type="EMBL" id="CP003597">
    <property type="protein sequence ID" value="AFY85929.1"/>
    <property type="molecule type" value="Genomic_DNA"/>
</dbReference>
<protein>
    <submittedName>
        <fullName evidence="2">Uncharacterized protein</fullName>
    </submittedName>
</protein>
<organism evidence="2 3">
    <name type="scientific">Chroococcidiopsis thermalis (strain PCC 7203)</name>
    <dbReference type="NCBI Taxonomy" id="251229"/>
    <lineage>
        <taxon>Bacteria</taxon>
        <taxon>Bacillati</taxon>
        <taxon>Cyanobacteriota</taxon>
        <taxon>Cyanophyceae</taxon>
        <taxon>Chroococcidiopsidales</taxon>
        <taxon>Chroococcidiopsidaceae</taxon>
        <taxon>Chroococcidiopsis</taxon>
    </lineage>
</organism>
<keyword evidence="3" id="KW-1185">Reference proteome</keyword>
<sequence length="90" mass="9908">MLRNPWASTRGNFGASQAGLSGLSYGFPDRFSHNPRLQEKAQEELKKINEAYEVLKSSTFSASANTHSSSSASSTDERSDSQKTRQSNSY</sequence>